<dbReference type="CDD" id="cd06571">
    <property type="entry name" value="Bac_DnaA_C"/>
    <property type="match status" value="1"/>
</dbReference>
<accession>A0AAP9J5W8</accession>
<dbReference type="SMART" id="SM00760">
    <property type="entry name" value="Bac_DnaA_C"/>
    <property type="match status" value="1"/>
</dbReference>
<dbReference type="EMBL" id="CP042274">
    <property type="protein sequence ID" value="QDY93911.1"/>
    <property type="molecule type" value="Genomic_DNA"/>
</dbReference>
<proteinExistence type="predicted"/>
<dbReference type="InterPro" id="IPR013159">
    <property type="entry name" value="DnaA_C"/>
</dbReference>
<feature type="domain" description="Chromosomal replication initiator DnaA C-terminal" evidence="1">
    <location>
        <begin position="96"/>
        <end position="167"/>
    </location>
</feature>
<dbReference type="Proteomes" id="UP000222296">
    <property type="component" value="Chromosome Circular"/>
</dbReference>
<gene>
    <name evidence="2" type="ORF">CG010_007080</name>
</gene>
<dbReference type="RefSeq" id="WP_099085313.1">
    <property type="nucleotide sequence ID" value="NZ_CP042274.1"/>
</dbReference>
<dbReference type="Pfam" id="PF08299">
    <property type="entry name" value="Bac_DnaA_C"/>
    <property type="match status" value="1"/>
</dbReference>
<dbReference type="AlphaFoldDB" id="A0AAP9J5W8"/>
<dbReference type="GO" id="GO:0005524">
    <property type="term" value="F:ATP binding"/>
    <property type="evidence" value="ECO:0007669"/>
    <property type="project" value="InterPro"/>
</dbReference>
<organism evidence="2 3">
    <name type="scientific">Agrobacterium tumefaciens</name>
    <dbReference type="NCBI Taxonomy" id="358"/>
    <lineage>
        <taxon>Bacteria</taxon>
        <taxon>Pseudomonadati</taxon>
        <taxon>Pseudomonadota</taxon>
        <taxon>Alphaproteobacteria</taxon>
        <taxon>Hyphomicrobiales</taxon>
        <taxon>Rhizobiaceae</taxon>
        <taxon>Rhizobium/Agrobacterium group</taxon>
        <taxon>Agrobacterium</taxon>
        <taxon>Agrobacterium tumefaciens complex</taxon>
    </lineage>
</organism>
<sequence>MNHHVTLTPSQRAWHEAAKAREADRVRKAMRLKAVAPAPKPIEKPAEKPKPRFVQVAPTGQIIPLHFNTFKTISISWVGEYCPYAGGSVELARDRSMTEIAIELLKRFPGVSMAEIKGSARARRIVFPRQIIFHAIKTERPNLSFPQVGHWMGGRDHTTALHAVNKIQAMIDNGTFEAEVEEWHRLFGKARAE</sequence>
<evidence type="ECO:0000259" key="1">
    <source>
        <dbReference type="SMART" id="SM00760"/>
    </source>
</evidence>
<reference evidence="2 3" key="1">
    <citation type="journal article" date="2017" name="Genome Announc.">
        <title>Draft Genome Sequence of Agrobacterium tumefaciens Biovar 1 Strain 186, Isolated from Walnut.</title>
        <authorList>
            <person name="Poret-Peterson A.T."/>
            <person name="Bhatnagar S."/>
            <person name="McClean A.E."/>
            <person name="Kluepfel D.A."/>
        </authorList>
    </citation>
    <scope>NUCLEOTIDE SEQUENCE [LARGE SCALE GENOMIC DNA]</scope>
    <source>
        <strain evidence="2 3">186</strain>
    </source>
</reference>
<name>A0AAP9J5W8_AGRTU</name>
<dbReference type="GO" id="GO:0043565">
    <property type="term" value="F:sequence-specific DNA binding"/>
    <property type="evidence" value="ECO:0007669"/>
    <property type="project" value="InterPro"/>
</dbReference>
<protein>
    <recommendedName>
        <fullName evidence="1">Chromosomal replication initiator DnaA C-terminal domain-containing protein</fullName>
    </recommendedName>
</protein>
<dbReference type="InterPro" id="IPR010921">
    <property type="entry name" value="Trp_repressor/repl_initiator"/>
</dbReference>
<dbReference type="Gene3D" id="1.10.1750.10">
    <property type="match status" value="1"/>
</dbReference>
<evidence type="ECO:0000313" key="3">
    <source>
        <dbReference type="Proteomes" id="UP000222296"/>
    </source>
</evidence>
<dbReference type="GO" id="GO:0006275">
    <property type="term" value="P:regulation of DNA replication"/>
    <property type="evidence" value="ECO:0007669"/>
    <property type="project" value="InterPro"/>
</dbReference>
<evidence type="ECO:0000313" key="2">
    <source>
        <dbReference type="EMBL" id="QDY93911.1"/>
    </source>
</evidence>
<dbReference type="SUPFAM" id="SSF48295">
    <property type="entry name" value="TrpR-like"/>
    <property type="match status" value="1"/>
</dbReference>
<dbReference type="GO" id="GO:0006270">
    <property type="term" value="P:DNA replication initiation"/>
    <property type="evidence" value="ECO:0007669"/>
    <property type="project" value="InterPro"/>
</dbReference>